<dbReference type="GO" id="GO:0030896">
    <property type="term" value="C:checkpoint clamp complex"/>
    <property type="evidence" value="ECO:0007669"/>
    <property type="project" value="TreeGrafter"/>
</dbReference>
<name>A0A034W1M4_BACDO</name>
<dbReference type="RefSeq" id="XP_029406351.1">
    <property type="nucleotide sequence ID" value="XM_029550491.1"/>
</dbReference>
<dbReference type="OMA" id="WSQAYKF"/>
<dbReference type="CDD" id="cd00577">
    <property type="entry name" value="PCNA"/>
    <property type="match status" value="1"/>
</dbReference>
<dbReference type="SUPFAM" id="SSF55979">
    <property type="entry name" value="DNA clamp"/>
    <property type="match status" value="2"/>
</dbReference>
<reference evidence="6" key="1">
    <citation type="journal article" date="2014" name="BMC Genomics">
        <title>Characterizing the developmental transcriptome of the oriental fruit fly, Bactrocera dorsalis (Diptera: Tephritidae) through comparative genomic analysis with Drosophila melanogaster utilizing modENCODE datasets.</title>
        <authorList>
            <person name="Geib S.M."/>
            <person name="Calla B."/>
            <person name="Hall B."/>
            <person name="Hou S."/>
            <person name="Manoukis N.C."/>
        </authorList>
    </citation>
    <scope>NUCLEOTIDE SEQUENCE</scope>
    <source>
        <strain evidence="6">Punador</strain>
    </source>
</reference>
<dbReference type="InterPro" id="IPR003011">
    <property type="entry name" value="Cell_cycle_checkpoint_Rad1"/>
</dbReference>
<dbReference type="PANTHER" id="PTHR10870:SF0">
    <property type="entry name" value="CELL CYCLE CHECKPOINT PROTEIN RAD1"/>
    <property type="match status" value="1"/>
</dbReference>
<keyword evidence="4" id="KW-0234">DNA repair</keyword>
<dbReference type="PANTHER" id="PTHR10870">
    <property type="entry name" value="CELL CYCLE CHECKPOINT PROTEIN RAD1"/>
    <property type="match status" value="1"/>
</dbReference>
<dbReference type="EMBL" id="GAKP01009481">
    <property type="protein sequence ID" value="JAC49471.1"/>
    <property type="molecule type" value="Transcribed_RNA"/>
</dbReference>
<evidence type="ECO:0000256" key="3">
    <source>
        <dbReference type="ARBA" id="ARBA00022763"/>
    </source>
</evidence>
<dbReference type="GO" id="GO:0000077">
    <property type="term" value="P:DNA damage checkpoint signaling"/>
    <property type="evidence" value="ECO:0007669"/>
    <property type="project" value="InterPro"/>
</dbReference>
<keyword evidence="3" id="KW-0227">DNA damage</keyword>
<dbReference type="InterPro" id="IPR003021">
    <property type="entry name" value="Rad1_Rec1_Rad17"/>
</dbReference>
<dbReference type="RefSeq" id="XP_011204377.1">
    <property type="nucleotide sequence ID" value="XM_011206075.3"/>
</dbReference>
<proteinExistence type="inferred from homology"/>
<reference evidence="8 9" key="2">
    <citation type="submission" date="2025-04" db="UniProtKB">
        <authorList>
            <consortium name="RefSeq"/>
        </authorList>
    </citation>
    <scope>IDENTIFICATION</scope>
    <source>
        <strain evidence="8 9">Punador</strain>
        <tissue evidence="10">Adult</tissue>
    </source>
</reference>
<evidence type="ECO:0000313" key="6">
    <source>
        <dbReference type="EMBL" id="JAC49471.1"/>
    </source>
</evidence>
<evidence type="ECO:0000256" key="2">
    <source>
        <dbReference type="ARBA" id="ARBA00010991"/>
    </source>
</evidence>
<dbReference type="CTD" id="5810"/>
<evidence type="ECO:0000256" key="1">
    <source>
        <dbReference type="ARBA" id="ARBA00004123"/>
    </source>
</evidence>
<sequence length="288" mass="32386">MQHSKTLYEKGLLKNLKMLTQRQYSNFKFVARLDQIKTFYTGIKALNFENNGKFQISEEGLRVTVEEGNCVQANLYMTATCFAEFHVVDTVTFGLNMNIISECLGLFAGIPCSLKMFYKGNGAPLVLVLRPNDEPDISAECSIKTTNVDEVIDYNLDEDSASLNVVFIRGPALASLIQELNKAADELRITLSPRTPHFKIESLGVMKTETFVEVAKTSDMIMLFNCRETTSACYRNTEMRMTHKALAAATKVAIKTDASGLLEMHFMMQSEEQAEVYVQFYIMPLADI</sequence>
<dbReference type="InterPro" id="IPR046938">
    <property type="entry name" value="DNA_clamp_sf"/>
</dbReference>
<dbReference type="OrthoDB" id="337581at2759"/>
<dbReference type="Pfam" id="PF02144">
    <property type="entry name" value="Rad1"/>
    <property type="match status" value="1"/>
</dbReference>
<organism evidence="6">
    <name type="scientific">Bactrocera dorsalis</name>
    <name type="common">Oriental fruit fly</name>
    <name type="synonym">Dacus dorsalis</name>
    <dbReference type="NCBI Taxonomy" id="27457"/>
    <lineage>
        <taxon>Eukaryota</taxon>
        <taxon>Metazoa</taxon>
        <taxon>Ecdysozoa</taxon>
        <taxon>Arthropoda</taxon>
        <taxon>Hexapoda</taxon>
        <taxon>Insecta</taxon>
        <taxon>Pterygota</taxon>
        <taxon>Neoptera</taxon>
        <taxon>Endopterygota</taxon>
        <taxon>Diptera</taxon>
        <taxon>Brachycera</taxon>
        <taxon>Muscomorpha</taxon>
        <taxon>Tephritoidea</taxon>
        <taxon>Tephritidae</taxon>
        <taxon>Bactrocera</taxon>
        <taxon>Bactrocera</taxon>
    </lineage>
</organism>
<evidence type="ECO:0000313" key="9">
    <source>
        <dbReference type="RefSeq" id="XP_029406351.1"/>
    </source>
</evidence>
<comment type="similarity">
    <text evidence="2">Belongs to the rad1 family.</text>
</comment>
<dbReference type="KEGG" id="bdr:105226939"/>
<dbReference type="PRINTS" id="PR01245">
    <property type="entry name" value="RAD1REC1"/>
</dbReference>
<evidence type="ECO:0000313" key="8">
    <source>
        <dbReference type="RefSeq" id="XP_011204377.1"/>
    </source>
</evidence>
<dbReference type="EMBL" id="GAKP01009480">
    <property type="protein sequence ID" value="JAC49472.1"/>
    <property type="molecule type" value="Transcribed_RNA"/>
</dbReference>
<evidence type="ECO:0000313" key="10">
    <source>
        <dbReference type="RefSeq" id="XP_049312664.1"/>
    </source>
</evidence>
<dbReference type="Proteomes" id="UP001652620">
    <property type="component" value="Chromosome 4"/>
</dbReference>
<evidence type="ECO:0000256" key="5">
    <source>
        <dbReference type="ARBA" id="ARBA00023242"/>
    </source>
</evidence>
<evidence type="ECO:0000256" key="4">
    <source>
        <dbReference type="ARBA" id="ARBA00023204"/>
    </source>
</evidence>
<comment type="subcellular location">
    <subcellularLocation>
        <location evidence="1">Nucleus</location>
    </subcellularLocation>
</comment>
<dbReference type="AlphaFoldDB" id="A0A034W1M4"/>
<dbReference type="GeneID" id="105226939"/>
<accession>A0A034W1M4</accession>
<protein>
    <submittedName>
        <fullName evidence="6 8">Cell cycle checkpoint protein RAD1</fullName>
    </submittedName>
</protein>
<keyword evidence="7" id="KW-1185">Reference proteome</keyword>
<dbReference type="Gene3D" id="3.70.10.10">
    <property type="match status" value="1"/>
</dbReference>
<keyword evidence="5" id="KW-0539">Nucleus</keyword>
<dbReference type="GO" id="GO:0006281">
    <property type="term" value="P:DNA repair"/>
    <property type="evidence" value="ECO:0007669"/>
    <property type="project" value="UniProtKB-KW"/>
</dbReference>
<dbReference type="RefSeq" id="XP_049312664.1">
    <property type="nucleotide sequence ID" value="XM_049456707.1"/>
</dbReference>
<gene>
    <name evidence="6" type="primary">RAD1</name>
    <name evidence="8 9 10" type="synonym">LOC105226939</name>
</gene>
<dbReference type="PRINTS" id="PR01246">
    <property type="entry name" value="RAD1REPAIR"/>
</dbReference>
<evidence type="ECO:0000313" key="7">
    <source>
        <dbReference type="Proteomes" id="UP001652620"/>
    </source>
</evidence>